<gene>
    <name evidence="2" type="ORF">BO85DRAFT_377340</name>
</gene>
<dbReference type="Proteomes" id="UP000249526">
    <property type="component" value="Unassembled WGS sequence"/>
</dbReference>
<dbReference type="EMBL" id="KZ825069">
    <property type="protein sequence ID" value="RAH55251.1"/>
    <property type="molecule type" value="Genomic_DNA"/>
</dbReference>
<evidence type="ECO:0000313" key="3">
    <source>
        <dbReference type="Proteomes" id="UP000249526"/>
    </source>
</evidence>
<name>A0A8G1VJB6_9EURO</name>
<protein>
    <submittedName>
        <fullName evidence="2">Uncharacterized protein</fullName>
    </submittedName>
</protein>
<feature type="compositionally biased region" description="Polar residues" evidence="1">
    <location>
        <begin position="80"/>
        <end position="91"/>
    </location>
</feature>
<dbReference type="AlphaFoldDB" id="A0A8G1VJB6"/>
<proteinExistence type="predicted"/>
<organism evidence="2 3">
    <name type="scientific">Aspergillus piperis CBS 112811</name>
    <dbReference type="NCBI Taxonomy" id="1448313"/>
    <lineage>
        <taxon>Eukaryota</taxon>
        <taxon>Fungi</taxon>
        <taxon>Dikarya</taxon>
        <taxon>Ascomycota</taxon>
        <taxon>Pezizomycotina</taxon>
        <taxon>Eurotiomycetes</taxon>
        <taxon>Eurotiomycetidae</taxon>
        <taxon>Eurotiales</taxon>
        <taxon>Aspergillaceae</taxon>
        <taxon>Aspergillus</taxon>
        <taxon>Aspergillus subgen. Circumdati</taxon>
    </lineage>
</organism>
<evidence type="ECO:0000256" key="1">
    <source>
        <dbReference type="SAM" id="MobiDB-lite"/>
    </source>
</evidence>
<feature type="region of interest" description="Disordered" evidence="1">
    <location>
        <begin position="73"/>
        <end position="154"/>
    </location>
</feature>
<dbReference type="RefSeq" id="XP_025513173.1">
    <property type="nucleotide sequence ID" value="XM_025656259.1"/>
</dbReference>
<keyword evidence="3" id="KW-1185">Reference proteome</keyword>
<dbReference type="GeneID" id="37159661"/>
<evidence type="ECO:0000313" key="2">
    <source>
        <dbReference type="EMBL" id="RAH55251.1"/>
    </source>
</evidence>
<accession>A0A8G1VJB6</accession>
<feature type="compositionally biased region" description="Polar residues" evidence="1">
    <location>
        <begin position="102"/>
        <end position="133"/>
    </location>
</feature>
<dbReference type="PANTHER" id="PTHR34706">
    <property type="entry name" value="SLR1338 PROTEIN"/>
    <property type="match status" value="1"/>
</dbReference>
<reference evidence="2 3" key="1">
    <citation type="submission" date="2018-02" db="EMBL/GenBank/DDBJ databases">
        <title>The genomes of Aspergillus section Nigri reveals drivers in fungal speciation.</title>
        <authorList>
            <consortium name="DOE Joint Genome Institute"/>
            <person name="Vesth T.C."/>
            <person name="Nybo J."/>
            <person name="Theobald S."/>
            <person name="Brandl J."/>
            <person name="Frisvad J.C."/>
            <person name="Nielsen K.F."/>
            <person name="Lyhne E.K."/>
            <person name="Kogle M.E."/>
            <person name="Kuo A."/>
            <person name="Riley R."/>
            <person name="Clum A."/>
            <person name="Nolan M."/>
            <person name="Lipzen A."/>
            <person name="Salamov A."/>
            <person name="Henrissat B."/>
            <person name="Wiebenga A."/>
            <person name="De vries R.P."/>
            <person name="Grigoriev I.V."/>
            <person name="Mortensen U.H."/>
            <person name="Andersen M.R."/>
            <person name="Baker S.E."/>
        </authorList>
    </citation>
    <scope>NUCLEOTIDE SEQUENCE [LARGE SCALE GENOMIC DNA]</scope>
    <source>
        <strain evidence="2 3">CBS 112811</strain>
    </source>
</reference>
<sequence length="503" mass="56101">MNYRIKKKFGKLHTKQCKALAKHGGRCKKRAKSSGSYCQHHKHLMLEKDRDLPPCLIESQNEGDPTLMVHEITPDEMDMSDSTVSSVPLETNSEDDAPMRDTPNSDAEPSSANPDQDGSQRQDSVTEEVSTTKPAGLTEGNDNTGANSYPLRSLDSLPEVDFAEKEAKRSNNENPGFYSSINQNSGNTMNMNCGNTMQQNCGNTTTNNDSSRNIRVARQYKTVIINKYGGFFKEDDPIIEQLVRKAAAEMRNFIQQYNVPAGKETAMVELALFDMVVYKKAMQRTLRELVKISSLLLPKGITIQFLNTNGDKKDLYENINTGDKVDNIFKDASFLDIKRVVWSSPEIGDVVNRDIVHPMIIRKARAGELKRPVITIMLTDAEIRSAQGRKTLKSTIRSCKNAPELKEYGNNAALFVLSRVGDSKEGKDFASEMERDGSINDILHCSADSLNKWEADCRKMDNKNKYTGKVSTSAPFPGFYASDTDCTQLIELFLTALDRNGTA</sequence>
<dbReference type="PANTHER" id="PTHR34706:SF3">
    <property type="entry name" value="ANKYRIN REPEAT PROTEIN (AFU_ORTHOLOGUE AFUA_7G06200)"/>
    <property type="match status" value="1"/>
</dbReference>